<gene>
    <name evidence="8" type="ORF">ADEAN_000828000</name>
</gene>
<dbReference type="PANTHER" id="PTHR11085:SF10">
    <property type="entry name" value="NAD-DEPENDENT PROTEIN DEACYLASE SIRTUIN-5, MITOCHONDRIAL-RELATED"/>
    <property type="match status" value="1"/>
</dbReference>
<feature type="domain" description="Deacetylase sirtuin-type" evidence="7">
    <location>
        <begin position="1"/>
        <end position="311"/>
    </location>
</feature>
<dbReference type="SUPFAM" id="SSF52467">
    <property type="entry name" value="DHS-like NAD/FAD-binding domain"/>
    <property type="match status" value="1"/>
</dbReference>
<dbReference type="InterPro" id="IPR026590">
    <property type="entry name" value="Ssirtuin_cat_dom"/>
</dbReference>
<comment type="catalytic activity">
    <reaction evidence="5">
        <text>N(6)-acetyl-L-lysyl-[protein] + NAD(+) + H2O = 2''-O-acetyl-ADP-D-ribose + nicotinamide + L-lysyl-[protein]</text>
        <dbReference type="Rhea" id="RHEA:43636"/>
        <dbReference type="Rhea" id="RHEA-COMP:9752"/>
        <dbReference type="Rhea" id="RHEA-COMP:10731"/>
        <dbReference type="ChEBI" id="CHEBI:15377"/>
        <dbReference type="ChEBI" id="CHEBI:17154"/>
        <dbReference type="ChEBI" id="CHEBI:29969"/>
        <dbReference type="ChEBI" id="CHEBI:57540"/>
        <dbReference type="ChEBI" id="CHEBI:61930"/>
        <dbReference type="ChEBI" id="CHEBI:83767"/>
        <dbReference type="EC" id="2.3.1.286"/>
    </reaction>
</comment>
<feature type="binding site" evidence="6">
    <location>
        <position position="176"/>
    </location>
    <ligand>
        <name>Zn(2+)</name>
        <dbReference type="ChEBI" id="CHEBI:29105"/>
    </ligand>
</feature>
<dbReference type="EC" id="2.3.1.-" evidence="5"/>
<dbReference type="VEuPathDB" id="TriTrypDB:ADEAN_000828000"/>
<keyword evidence="9" id="KW-1185">Reference proteome</keyword>
<dbReference type="InterPro" id="IPR029035">
    <property type="entry name" value="DHS-like_NAD/FAD-binding_dom"/>
</dbReference>
<keyword evidence="3 5" id="KW-0862">Zinc</keyword>
<dbReference type="Gene3D" id="3.30.1600.10">
    <property type="entry name" value="SIR2/SIRT2 'Small Domain"/>
    <property type="match status" value="1"/>
</dbReference>
<sequence>MSREASSLGSFIRRVGGKGVVFLTGAGCSTESGIPDYRGPQGTYRRADFVPLTFQKFMQNDYEKKRYWLRSMLGYSVMTGASCNPAHTGLHALQQSGVVSHIITQNVDGLHHLATHGGRGRREEGSYVYYTRSEANLTELHGNIHLVLCMGCHRVLPRDHLQGALLQANPSLFPRCTVDAARLQPDGDYVAPDSLAESVRLVHCQHCGGYLKPHVVLFGENVSKDVVTSTVEVVKGASCLVCMGTSLQVFSAYRYVLAAREAGVPVVIVNSGKTRADGMESLRIHTDSVAGVMTTTVSELLNISVDTDDESGVDRRDAIHTYS</sequence>
<evidence type="ECO:0000259" key="7">
    <source>
        <dbReference type="PROSITE" id="PS50305"/>
    </source>
</evidence>
<comment type="similarity">
    <text evidence="5">Belongs to the sirtuin family. Class II subfamily.</text>
</comment>
<feature type="binding site" evidence="5">
    <location>
        <position position="290"/>
    </location>
    <ligand>
        <name>NAD(+)</name>
        <dbReference type="ChEBI" id="CHEBI:57540"/>
    </ligand>
</feature>
<dbReference type="AlphaFoldDB" id="S9U767"/>
<evidence type="ECO:0000256" key="5">
    <source>
        <dbReference type="HAMAP-Rule" id="MF_03161"/>
    </source>
</evidence>
<keyword evidence="1 5" id="KW-0808">Transferase</keyword>
<comment type="subcellular location">
    <subcellularLocation>
        <location evidence="5">Mitochondrion matrix</location>
    </subcellularLocation>
</comment>
<reference evidence="8 9" key="1">
    <citation type="submission" date="2020-08" db="EMBL/GenBank/DDBJ databases">
        <authorList>
            <person name="Newling K."/>
            <person name="Davey J."/>
            <person name="Forrester S."/>
        </authorList>
    </citation>
    <scope>NUCLEOTIDE SEQUENCE [LARGE SCALE GENOMIC DNA]</scope>
    <source>
        <strain evidence="9">Crithidia deanei Carvalho (ATCC PRA-265)</strain>
    </source>
</reference>
<keyword evidence="4 5" id="KW-0520">NAD</keyword>
<organism evidence="8 9">
    <name type="scientific">Angomonas deanei</name>
    <dbReference type="NCBI Taxonomy" id="59799"/>
    <lineage>
        <taxon>Eukaryota</taxon>
        <taxon>Discoba</taxon>
        <taxon>Euglenozoa</taxon>
        <taxon>Kinetoplastea</taxon>
        <taxon>Metakinetoplastina</taxon>
        <taxon>Trypanosomatida</taxon>
        <taxon>Trypanosomatidae</taxon>
        <taxon>Strigomonadinae</taxon>
        <taxon>Angomonas</taxon>
    </lineage>
</organism>
<keyword evidence="5" id="KW-0496">Mitochondrion</keyword>
<evidence type="ECO:0000256" key="3">
    <source>
        <dbReference type="ARBA" id="ARBA00022833"/>
    </source>
</evidence>
<evidence type="ECO:0000256" key="2">
    <source>
        <dbReference type="ARBA" id="ARBA00022723"/>
    </source>
</evidence>
<dbReference type="InterPro" id="IPR026587">
    <property type="entry name" value="Sirtuin_class_II"/>
</dbReference>
<feature type="active site" description="Proton acceptor" evidence="5 6">
    <location>
        <position position="141"/>
    </location>
</feature>
<dbReference type="GO" id="GO:0017136">
    <property type="term" value="F:histone deacetylase activity, NAD-dependent"/>
    <property type="evidence" value="ECO:0007669"/>
    <property type="project" value="TreeGrafter"/>
</dbReference>
<evidence type="ECO:0000313" key="8">
    <source>
        <dbReference type="EMBL" id="CAD2220757.1"/>
    </source>
</evidence>
<protein>
    <recommendedName>
        <fullName evidence="5">NAD-dependent protein deacylase</fullName>
        <ecNumber evidence="5">2.3.1.-</ecNumber>
    </recommendedName>
    <alternativeName>
        <fullName evidence="5">Regulatory protein SIR2 homolog</fullName>
    </alternativeName>
</protein>
<feature type="binding site" evidence="5">
    <location>
        <begin position="105"/>
        <end position="108"/>
    </location>
    <ligand>
        <name>NAD(+)</name>
        <dbReference type="ChEBI" id="CHEBI:57540"/>
    </ligand>
</feature>
<proteinExistence type="inferred from homology"/>
<dbReference type="HAMAP" id="MF_01967">
    <property type="entry name" value="Sirtuin_ClassII"/>
    <property type="match status" value="1"/>
</dbReference>
<comment type="function">
    <text evidence="5">NAD-dependent protein deacylase. Catalyzes the NAD-dependent hydrolysis of acyl groups from lysine residues.</text>
</comment>
<dbReference type="Pfam" id="PF02146">
    <property type="entry name" value="SIR2"/>
    <property type="match status" value="1"/>
</dbReference>
<dbReference type="InterPro" id="IPR050134">
    <property type="entry name" value="NAD-dep_sirtuin_deacylases"/>
</dbReference>
<comment type="cofactor">
    <cofactor evidence="5">
        <name>Zn(2+)</name>
        <dbReference type="ChEBI" id="CHEBI:29105"/>
    </cofactor>
    <text evidence="5">Binds 1 zinc ion per subunit.</text>
</comment>
<feature type="binding site" evidence="5 6">
    <location>
        <position position="207"/>
    </location>
    <ligand>
        <name>Zn(2+)</name>
        <dbReference type="ChEBI" id="CHEBI:29105"/>
    </ligand>
</feature>
<dbReference type="Gene3D" id="3.40.50.1220">
    <property type="entry name" value="TPP-binding domain"/>
    <property type="match status" value="1"/>
</dbReference>
<evidence type="ECO:0000256" key="1">
    <source>
        <dbReference type="ARBA" id="ARBA00022679"/>
    </source>
</evidence>
<feature type="binding site" evidence="5 6">
    <location>
        <position position="152"/>
    </location>
    <ligand>
        <name>Zn(2+)</name>
        <dbReference type="ChEBI" id="CHEBI:29105"/>
    </ligand>
</feature>
<name>S9U767_9TRYP</name>
<evidence type="ECO:0000256" key="6">
    <source>
        <dbReference type="PROSITE-ProRule" id="PRU00236"/>
    </source>
</evidence>
<evidence type="ECO:0000256" key="4">
    <source>
        <dbReference type="ARBA" id="ARBA00023027"/>
    </source>
</evidence>
<dbReference type="PROSITE" id="PS50305">
    <property type="entry name" value="SIRTUIN"/>
    <property type="match status" value="1"/>
</dbReference>
<feature type="binding site" evidence="5 6">
    <location>
        <position position="149"/>
    </location>
    <ligand>
        <name>Zn(2+)</name>
        <dbReference type="ChEBI" id="CHEBI:29105"/>
    </ligand>
</feature>
<comment type="caution">
    <text evidence="5">Lacks conserved residue(s) required for the propagation of feature annotation.</text>
</comment>
<dbReference type="GO" id="GO:0008270">
    <property type="term" value="F:zinc ion binding"/>
    <property type="evidence" value="ECO:0007669"/>
    <property type="project" value="UniProtKB-UniRule"/>
</dbReference>
<dbReference type="GO" id="GO:0005759">
    <property type="term" value="C:mitochondrial matrix"/>
    <property type="evidence" value="ECO:0007669"/>
    <property type="project" value="UniProtKB-SubCell"/>
</dbReference>
<feature type="binding site" evidence="5">
    <location>
        <position position="204"/>
    </location>
    <ligand>
        <name>Zn(2+)</name>
        <dbReference type="ChEBI" id="CHEBI:29105"/>
    </ligand>
</feature>
<dbReference type="GO" id="GO:0070403">
    <property type="term" value="F:NAD+ binding"/>
    <property type="evidence" value="ECO:0007669"/>
    <property type="project" value="UniProtKB-UniRule"/>
</dbReference>
<feature type="binding site" evidence="5">
    <location>
        <begin position="270"/>
        <end position="272"/>
    </location>
    <ligand>
        <name>NAD(+)</name>
        <dbReference type="ChEBI" id="CHEBI:57540"/>
    </ligand>
</feature>
<feature type="binding site" evidence="5">
    <location>
        <begin position="244"/>
        <end position="246"/>
    </location>
    <ligand>
        <name>NAD(+)</name>
        <dbReference type="ChEBI" id="CHEBI:57540"/>
    </ligand>
</feature>
<dbReference type="EMBL" id="LR877162">
    <property type="protein sequence ID" value="CAD2220757.1"/>
    <property type="molecule type" value="Genomic_DNA"/>
</dbReference>
<dbReference type="PANTHER" id="PTHR11085">
    <property type="entry name" value="NAD-DEPENDENT PROTEIN DEACYLASE SIRTUIN-5, MITOCHONDRIAL-RELATED"/>
    <property type="match status" value="1"/>
</dbReference>
<dbReference type="OrthoDB" id="424302at2759"/>
<dbReference type="Proteomes" id="UP000515908">
    <property type="component" value="Chromosome 18"/>
</dbReference>
<keyword evidence="2 5" id="KW-0479">Metal-binding</keyword>
<dbReference type="InterPro" id="IPR026591">
    <property type="entry name" value="Sirtuin_cat_small_dom_sf"/>
</dbReference>
<evidence type="ECO:0000313" key="9">
    <source>
        <dbReference type="Proteomes" id="UP000515908"/>
    </source>
</evidence>
<dbReference type="InterPro" id="IPR003000">
    <property type="entry name" value="Sirtuin"/>
</dbReference>
<accession>S9U767</accession>